<dbReference type="Gene3D" id="3.90.79.10">
    <property type="entry name" value="Nucleoside Triphosphate Pyrophosphohydrolase"/>
    <property type="match status" value="1"/>
</dbReference>
<dbReference type="AlphaFoldDB" id="A0A917EMB6"/>
<feature type="domain" description="Nudix hydrolase" evidence="3">
    <location>
        <begin position="2"/>
        <end position="132"/>
    </location>
</feature>
<dbReference type="PANTHER" id="PTHR43046">
    <property type="entry name" value="GDP-MANNOSE MANNOSYL HYDROLASE"/>
    <property type="match status" value="1"/>
</dbReference>
<comment type="caution">
    <text evidence="4">The sequence shown here is derived from an EMBL/GenBank/DDBJ whole genome shotgun (WGS) entry which is preliminary data.</text>
</comment>
<evidence type="ECO:0000259" key="3">
    <source>
        <dbReference type="PROSITE" id="PS51462"/>
    </source>
</evidence>
<keyword evidence="2" id="KW-0378">Hydrolase</keyword>
<accession>A0A917EMB6</accession>
<dbReference type="EMBL" id="BMFK01000001">
    <property type="protein sequence ID" value="GGE60070.1"/>
    <property type="molecule type" value="Genomic_DNA"/>
</dbReference>
<reference evidence="4" key="1">
    <citation type="journal article" date="2014" name="Int. J. Syst. Evol. Microbiol.">
        <title>Complete genome sequence of Corynebacterium casei LMG S-19264T (=DSM 44701T), isolated from a smear-ripened cheese.</title>
        <authorList>
            <consortium name="US DOE Joint Genome Institute (JGI-PGF)"/>
            <person name="Walter F."/>
            <person name="Albersmeier A."/>
            <person name="Kalinowski J."/>
            <person name="Ruckert C."/>
        </authorList>
    </citation>
    <scope>NUCLEOTIDE SEQUENCE</scope>
    <source>
        <strain evidence="4">CGMCC 1.12698</strain>
    </source>
</reference>
<comment type="cofactor">
    <cofactor evidence="1">
        <name>Mg(2+)</name>
        <dbReference type="ChEBI" id="CHEBI:18420"/>
    </cofactor>
</comment>
<evidence type="ECO:0000313" key="5">
    <source>
        <dbReference type="Proteomes" id="UP000605259"/>
    </source>
</evidence>
<name>A0A917EMB6_9BACI</name>
<dbReference type="Proteomes" id="UP000605259">
    <property type="component" value="Unassembled WGS sequence"/>
</dbReference>
<dbReference type="GO" id="GO:0016787">
    <property type="term" value="F:hydrolase activity"/>
    <property type="evidence" value="ECO:0007669"/>
    <property type="project" value="UniProtKB-KW"/>
</dbReference>
<evidence type="ECO:0000256" key="2">
    <source>
        <dbReference type="ARBA" id="ARBA00022801"/>
    </source>
</evidence>
<evidence type="ECO:0000313" key="4">
    <source>
        <dbReference type="EMBL" id="GGE60070.1"/>
    </source>
</evidence>
<dbReference type="Pfam" id="PF00293">
    <property type="entry name" value="NUDIX"/>
    <property type="match status" value="1"/>
</dbReference>
<protein>
    <submittedName>
        <fullName evidence="4">DNA mismatch repair protein MutT</fullName>
    </submittedName>
</protein>
<organism evidence="4 5">
    <name type="scientific">Priestia taiwanensis</name>
    <dbReference type="NCBI Taxonomy" id="1347902"/>
    <lineage>
        <taxon>Bacteria</taxon>
        <taxon>Bacillati</taxon>
        <taxon>Bacillota</taxon>
        <taxon>Bacilli</taxon>
        <taxon>Bacillales</taxon>
        <taxon>Bacillaceae</taxon>
        <taxon>Priestia</taxon>
    </lineage>
</organism>
<sequence length="145" mass="16496">MEIRNSVKVILIYEDKLLVTTYEGGDGVYHLLPGGGQTAGETLVETLKRECLEETGFQVEEGELLFIRECFMDAGIHRVEFMYVGKLVSLVGSDTLQMDHKQTDVSWLPVENLLDYPLFPVELRKLIMEFHKGNTENPVYVGEIK</sequence>
<evidence type="ECO:0000256" key="1">
    <source>
        <dbReference type="ARBA" id="ARBA00001946"/>
    </source>
</evidence>
<proteinExistence type="predicted"/>
<gene>
    <name evidence="4" type="ORF">GCM10007140_08070</name>
</gene>
<dbReference type="PANTHER" id="PTHR43046:SF14">
    <property type="entry name" value="MUTT_NUDIX FAMILY PROTEIN"/>
    <property type="match status" value="1"/>
</dbReference>
<keyword evidence="5" id="KW-1185">Reference proteome</keyword>
<dbReference type="InterPro" id="IPR000086">
    <property type="entry name" value="NUDIX_hydrolase_dom"/>
</dbReference>
<dbReference type="InterPro" id="IPR015797">
    <property type="entry name" value="NUDIX_hydrolase-like_dom_sf"/>
</dbReference>
<reference evidence="4" key="2">
    <citation type="submission" date="2020-09" db="EMBL/GenBank/DDBJ databases">
        <authorList>
            <person name="Sun Q."/>
            <person name="Zhou Y."/>
        </authorList>
    </citation>
    <scope>NUCLEOTIDE SEQUENCE</scope>
    <source>
        <strain evidence="4">CGMCC 1.12698</strain>
    </source>
</reference>
<dbReference type="PROSITE" id="PS51462">
    <property type="entry name" value="NUDIX"/>
    <property type="match status" value="1"/>
</dbReference>
<dbReference type="SUPFAM" id="SSF55811">
    <property type="entry name" value="Nudix"/>
    <property type="match status" value="1"/>
</dbReference>
<dbReference type="RefSeq" id="WP_188387140.1">
    <property type="nucleotide sequence ID" value="NZ_BMFK01000001.1"/>
</dbReference>
<dbReference type="CDD" id="cd18880">
    <property type="entry name" value="NUDIX_ADPRase"/>
    <property type="match status" value="1"/>
</dbReference>